<keyword evidence="3" id="KW-0862">Zinc</keyword>
<sequence>MMILSKRPHLMIRKLSEMLVPGSRSAIKPEDYSASPRSPLDLKSPSPVSSKRYGSGGVGLGIVAALEESSIGINRYDPVRYSGRFRSPEIDLSDEEYTYVTSRDGPTRVYYNEDGFELCGNGSEYGDRRGHKPMVIADEPPVLKRQLFRDSTEFLSSCCLCKKKLQGKDIYMYKGEMGFCSAECRSVQIMKDERNEQFKSQVSRNVELSSSPYTGGQSFPAGIFVF</sequence>
<gene>
    <name evidence="7" type="ORF">GA_TR8341_c0_g1_i1_g.27018</name>
</gene>
<dbReference type="PANTHER" id="PTHR47208">
    <property type="entry name" value="OS02G0174800 PROTEIN"/>
    <property type="match status" value="1"/>
</dbReference>
<protein>
    <recommendedName>
        <fullName evidence="6">FLZ-type domain-containing protein</fullName>
    </recommendedName>
</protein>
<evidence type="ECO:0000256" key="4">
    <source>
        <dbReference type="PROSITE-ProRule" id="PRU01131"/>
    </source>
</evidence>
<dbReference type="EMBL" id="GEVI01028291">
    <property type="protein sequence ID" value="JAU04029.1"/>
    <property type="molecule type" value="Transcribed_RNA"/>
</dbReference>
<evidence type="ECO:0000256" key="3">
    <source>
        <dbReference type="ARBA" id="ARBA00022771"/>
    </source>
</evidence>
<evidence type="ECO:0000256" key="5">
    <source>
        <dbReference type="SAM" id="MobiDB-lite"/>
    </source>
</evidence>
<evidence type="ECO:0000256" key="1">
    <source>
        <dbReference type="ARBA" id="ARBA00009374"/>
    </source>
</evidence>
<dbReference type="InterPro" id="IPR044604">
    <property type="entry name" value="FLZ12/13/14"/>
</dbReference>
<dbReference type="PROSITE" id="PS51795">
    <property type="entry name" value="ZF_FLZ"/>
    <property type="match status" value="1"/>
</dbReference>
<dbReference type="Pfam" id="PF04570">
    <property type="entry name" value="zf-FLZ"/>
    <property type="match status" value="1"/>
</dbReference>
<evidence type="ECO:0000313" key="7">
    <source>
        <dbReference type="EMBL" id="JAU04029.1"/>
    </source>
</evidence>
<organism evidence="7">
    <name type="scientific">Noccaea caerulescens</name>
    <name type="common">Alpine penny-cress</name>
    <name type="synonym">Thlaspi caerulescens</name>
    <dbReference type="NCBI Taxonomy" id="107243"/>
    <lineage>
        <taxon>Eukaryota</taxon>
        <taxon>Viridiplantae</taxon>
        <taxon>Streptophyta</taxon>
        <taxon>Embryophyta</taxon>
        <taxon>Tracheophyta</taxon>
        <taxon>Spermatophyta</taxon>
        <taxon>Magnoliopsida</taxon>
        <taxon>eudicotyledons</taxon>
        <taxon>Gunneridae</taxon>
        <taxon>Pentapetalae</taxon>
        <taxon>rosids</taxon>
        <taxon>malvids</taxon>
        <taxon>Brassicales</taxon>
        <taxon>Brassicaceae</taxon>
        <taxon>Coluteocarpeae</taxon>
        <taxon>Noccaea</taxon>
    </lineage>
</organism>
<keyword evidence="3" id="KW-0863">Zinc-finger</keyword>
<dbReference type="GO" id="GO:0008270">
    <property type="term" value="F:zinc ion binding"/>
    <property type="evidence" value="ECO:0007669"/>
    <property type="project" value="UniProtKB-KW"/>
</dbReference>
<dbReference type="PANTHER" id="PTHR47208:SF5">
    <property type="entry name" value="FCS-LIKE ZINC FINGER 12-RELATED"/>
    <property type="match status" value="1"/>
</dbReference>
<proteinExistence type="inferred from homology"/>
<reference evidence="7" key="1">
    <citation type="submission" date="2016-07" db="EMBL/GenBank/DDBJ databases">
        <title>De novo transcriptome assembly of four accessions of the metal hyperaccumulator plant Noccaea caerulescens.</title>
        <authorList>
            <person name="Blande D."/>
            <person name="Halimaa P."/>
            <person name="Tervahauta A.I."/>
            <person name="Aarts M.G."/>
            <person name="Karenlampi S.O."/>
        </authorList>
    </citation>
    <scope>NUCLEOTIDE SEQUENCE</scope>
</reference>
<keyword evidence="2" id="KW-0479">Metal-binding</keyword>
<feature type="zinc finger region" description="FLZ-type" evidence="4">
    <location>
        <begin position="153"/>
        <end position="196"/>
    </location>
</feature>
<name>A0A1J3CFA1_NOCCA</name>
<feature type="region of interest" description="Disordered" evidence="5">
    <location>
        <begin position="29"/>
        <end position="52"/>
    </location>
</feature>
<evidence type="ECO:0000259" key="6">
    <source>
        <dbReference type="PROSITE" id="PS51795"/>
    </source>
</evidence>
<evidence type="ECO:0000256" key="2">
    <source>
        <dbReference type="ARBA" id="ARBA00022723"/>
    </source>
</evidence>
<feature type="domain" description="FLZ-type" evidence="6">
    <location>
        <begin position="153"/>
        <end position="196"/>
    </location>
</feature>
<dbReference type="AlphaFoldDB" id="A0A1J3CFA1"/>
<dbReference type="InterPro" id="IPR007650">
    <property type="entry name" value="Zf-FLZ_dom"/>
</dbReference>
<accession>A0A1J3CFA1</accession>
<comment type="similarity">
    <text evidence="1">Belongs to the FLZ family.</text>
</comment>